<dbReference type="SUPFAM" id="SSF52172">
    <property type="entry name" value="CheY-like"/>
    <property type="match status" value="1"/>
</dbReference>
<dbReference type="EMBL" id="PNCI01000001">
    <property type="protein sequence ID" value="TMP33239.1"/>
    <property type="molecule type" value="Genomic_DNA"/>
</dbReference>
<dbReference type="Gene3D" id="1.10.3210.10">
    <property type="entry name" value="Hypothetical protein af1432"/>
    <property type="match status" value="1"/>
</dbReference>
<dbReference type="PANTHER" id="PTHR45228">
    <property type="entry name" value="CYCLIC DI-GMP PHOSPHODIESTERASE TM_0186-RELATED"/>
    <property type="match status" value="1"/>
</dbReference>
<sequence length="444" mass="49510">MVEHDPEQVTIIPPAGPIRVLCLDDEPSVLKVLRRTLGFAGMEVSLFDCGEQALQTLAQQDYEVIISDMRMPEMDGVEFLTKARQIAPQSQRILLSGYADMDSTIAAINEGGIHNFLQKPWQNEALIHVIKDAAEKYRLKQYNSELQTAISSQNEQLKVLNGNLEELVEKRTAQIRTVLRQLETANKREQDEHKATVELLYNFINANPYIDADMAKQIANLSGLIAQKLGLGDKVVQLTKMAGYLAQVGLLAMDPVLYDKPLEQLSSEQRKLFFTHPATAQLMLMPAQHLSDVGEAIYHQFEKYNGQGIPKGLKGKQIPIGAQILAAARDYVENLLKNQGDKETRRGHALEIIKMYSGSFYHPKVVLALEQAIHADMSTTNQVGSMNIINAQALKSGMELGLAIHSHKGIMLLPKGHIFTDATVAKLQQLEMQKPTPFRILIKT</sequence>
<protein>
    <submittedName>
        <fullName evidence="5">Two-component system response regulator</fullName>
    </submittedName>
</protein>
<reference evidence="6" key="2">
    <citation type="submission" date="2019-06" db="EMBL/GenBank/DDBJ databases">
        <title>Co-occurence of chitin degradation, pigmentation and bioactivity in marine Pseudoalteromonas.</title>
        <authorList>
            <person name="Sonnenschein E.C."/>
            <person name="Bech P.K."/>
        </authorList>
    </citation>
    <scope>NUCLEOTIDE SEQUENCE [LARGE SCALE GENOMIC DNA]</scope>
    <source>
        <strain evidence="6">S2676</strain>
    </source>
</reference>
<reference evidence="5 6" key="1">
    <citation type="submission" date="2018-01" db="EMBL/GenBank/DDBJ databases">
        <authorList>
            <person name="Paulsen S."/>
            <person name="Gram L.K."/>
        </authorList>
    </citation>
    <scope>NUCLEOTIDE SEQUENCE [LARGE SCALE GENOMIC DNA]</scope>
    <source>
        <strain evidence="5 6">S2676</strain>
    </source>
</reference>
<dbReference type="OrthoDB" id="9802066at2"/>
<evidence type="ECO:0000313" key="5">
    <source>
        <dbReference type="EMBL" id="TMP33239.1"/>
    </source>
</evidence>
<dbReference type="CDD" id="cd17569">
    <property type="entry name" value="REC_HupR-like"/>
    <property type="match status" value="1"/>
</dbReference>
<feature type="modified residue" description="4-aspartylphosphate" evidence="1">
    <location>
        <position position="68"/>
    </location>
</feature>
<dbReference type="Pfam" id="PF00072">
    <property type="entry name" value="Response_reg"/>
    <property type="match status" value="1"/>
</dbReference>
<dbReference type="PROSITE" id="PS51832">
    <property type="entry name" value="HD_GYP"/>
    <property type="match status" value="1"/>
</dbReference>
<feature type="domain" description="Response regulatory" evidence="3">
    <location>
        <begin position="19"/>
        <end position="134"/>
    </location>
</feature>
<dbReference type="PANTHER" id="PTHR45228:SF8">
    <property type="entry name" value="TWO-COMPONENT RESPONSE REGULATOR-RELATED"/>
    <property type="match status" value="1"/>
</dbReference>
<dbReference type="InterPro" id="IPR011006">
    <property type="entry name" value="CheY-like_superfamily"/>
</dbReference>
<dbReference type="AlphaFoldDB" id="A0A5S3WWN2"/>
<evidence type="ECO:0000259" key="3">
    <source>
        <dbReference type="PROSITE" id="PS50110"/>
    </source>
</evidence>
<feature type="domain" description="HD-GYP" evidence="4">
    <location>
        <begin position="189"/>
        <end position="385"/>
    </location>
</feature>
<gene>
    <name evidence="5" type="ORF">CWB99_00895</name>
</gene>
<evidence type="ECO:0000259" key="4">
    <source>
        <dbReference type="PROSITE" id="PS51832"/>
    </source>
</evidence>
<dbReference type="Proteomes" id="UP000310249">
    <property type="component" value="Unassembled WGS sequence"/>
</dbReference>
<accession>A0A5S3WWN2</accession>
<dbReference type="InterPro" id="IPR037522">
    <property type="entry name" value="HD_GYP_dom"/>
</dbReference>
<keyword evidence="1" id="KW-0597">Phosphoprotein</keyword>
<evidence type="ECO:0000313" key="6">
    <source>
        <dbReference type="Proteomes" id="UP000310249"/>
    </source>
</evidence>
<dbReference type="SMART" id="SM00448">
    <property type="entry name" value="REC"/>
    <property type="match status" value="1"/>
</dbReference>
<proteinExistence type="predicted"/>
<dbReference type="Gene3D" id="3.40.50.2300">
    <property type="match status" value="1"/>
</dbReference>
<dbReference type="GO" id="GO:0000160">
    <property type="term" value="P:phosphorelay signal transduction system"/>
    <property type="evidence" value="ECO:0007669"/>
    <property type="project" value="InterPro"/>
</dbReference>
<keyword evidence="2" id="KW-0175">Coiled coil</keyword>
<comment type="caution">
    <text evidence="5">The sequence shown here is derived from an EMBL/GenBank/DDBJ whole genome shotgun (WGS) entry which is preliminary data.</text>
</comment>
<dbReference type="InterPro" id="IPR001789">
    <property type="entry name" value="Sig_transdc_resp-reg_receiver"/>
</dbReference>
<evidence type="ECO:0000256" key="2">
    <source>
        <dbReference type="SAM" id="Coils"/>
    </source>
</evidence>
<dbReference type="RefSeq" id="WP_138551871.1">
    <property type="nucleotide sequence ID" value="NZ_PNCH01000031.1"/>
</dbReference>
<evidence type="ECO:0000256" key="1">
    <source>
        <dbReference type="PROSITE-ProRule" id="PRU00169"/>
    </source>
</evidence>
<name>A0A5S3WWN2_9GAMM</name>
<dbReference type="Pfam" id="PF13487">
    <property type="entry name" value="HD_5"/>
    <property type="match status" value="1"/>
</dbReference>
<dbReference type="InterPro" id="IPR052020">
    <property type="entry name" value="Cyclic_di-GMP/3'3'-cGAMP_PDE"/>
</dbReference>
<dbReference type="PROSITE" id="PS50110">
    <property type="entry name" value="RESPONSE_REGULATORY"/>
    <property type="match status" value="1"/>
</dbReference>
<feature type="coiled-coil region" evidence="2">
    <location>
        <begin position="143"/>
        <end position="199"/>
    </location>
</feature>
<organism evidence="5 6">
    <name type="scientific">Pseudoalteromonas rubra</name>
    <dbReference type="NCBI Taxonomy" id="43658"/>
    <lineage>
        <taxon>Bacteria</taxon>
        <taxon>Pseudomonadati</taxon>
        <taxon>Pseudomonadota</taxon>
        <taxon>Gammaproteobacteria</taxon>
        <taxon>Alteromonadales</taxon>
        <taxon>Pseudoalteromonadaceae</taxon>
        <taxon>Pseudoalteromonas</taxon>
    </lineage>
</organism>